<keyword evidence="2" id="KW-1185">Reference proteome</keyword>
<dbReference type="Proteomes" id="UP000267027">
    <property type="component" value="Unassembled WGS sequence"/>
</dbReference>
<dbReference type="AlphaFoldDB" id="A0A0R3PCJ0"/>
<proteinExistence type="predicted"/>
<dbReference type="EMBL" id="UYYA01000236">
    <property type="protein sequence ID" value="VDM53126.1"/>
    <property type="molecule type" value="Genomic_DNA"/>
</dbReference>
<organism evidence="3">
    <name type="scientific">Angiostrongylus costaricensis</name>
    <name type="common">Nematode worm</name>
    <dbReference type="NCBI Taxonomy" id="334426"/>
    <lineage>
        <taxon>Eukaryota</taxon>
        <taxon>Metazoa</taxon>
        <taxon>Ecdysozoa</taxon>
        <taxon>Nematoda</taxon>
        <taxon>Chromadorea</taxon>
        <taxon>Rhabditida</taxon>
        <taxon>Rhabditina</taxon>
        <taxon>Rhabditomorpha</taxon>
        <taxon>Strongyloidea</taxon>
        <taxon>Metastrongylidae</taxon>
        <taxon>Angiostrongylus</taxon>
    </lineage>
</organism>
<evidence type="ECO:0000313" key="2">
    <source>
        <dbReference type="Proteomes" id="UP000267027"/>
    </source>
</evidence>
<evidence type="ECO:0000313" key="3">
    <source>
        <dbReference type="WBParaSite" id="ACOC_0000154001-mRNA-1"/>
    </source>
</evidence>
<reference evidence="1 2" key="2">
    <citation type="submission" date="2018-11" db="EMBL/GenBank/DDBJ databases">
        <authorList>
            <consortium name="Pathogen Informatics"/>
        </authorList>
    </citation>
    <scope>NUCLEOTIDE SEQUENCE [LARGE SCALE GENOMIC DNA]</scope>
    <source>
        <strain evidence="1 2">Costa Rica</strain>
    </source>
</reference>
<dbReference type="WBParaSite" id="ACOC_0000154001-mRNA-1">
    <property type="protein sequence ID" value="ACOC_0000154001-mRNA-1"/>
    <property type="gene ID" value="ACOC_0000154001"/>
</dbReference>
<protein>
    <submittedName>
        <fullName evidence="1 3">Uncharacterized protein</fullName>
    </submittedName>
</protein>
<gene>
    <name evidence="1" type="ORF">ACOC_LOCUS1541</name>
</gene>
<evidence type="ECO:0000313" key="1">
    <source>
        <dbReference type="EMBL" id="VDM53126.1"/>
    </source>
</evidence>
<accession>A0A0R3PCJ0</accession>
<reference evidence="3" key="1">
    <citation type="submission" date="2017-02" db="UniProtKB">
        <authorList>
            <consortium name="WormBaseParasite"/>
        </authorList>
    </citation>
    <scope>IDENTIFICATION</scope>
</reference>
<name>A0A0R3PCJ0_ANGCS</name>
<sequence length="83" mass="9227">MPKATAIPEVVIKPTKTENQKSAKTTSTKTGIIQMNKEKMIPESVTNDGTKVVTVRSIELRLKNTSEKLTAKEMDSDDAKRHK</sequence>